<feature type="transmembrane region" description="Helical" evidence="9">
    <location>
        <begin position="102"/>
        <end position="123"/>
    </location>
</feature>
<proteinExistence type="predicted"/>
<dbReference type="Gene3D" id="1.20.1720.10">
    <property type="entry name" value="Multidrug resistance protein D"/>
    <property type="match status" value="1"/>
</dbReference>
<keyword evidence="4 9" id="KW-0812">Transmembrane</keyword>
<feature type="transmembrane region" description="Helical" evidence="9">
    <location>
        <begin position="135"/>
        <end position="159"/>
    </location>
</feature>
<feature type="transmembrane region" description="Helical" evidence="9">
    <location>
        <begin position="197"/>
        <end position="218"/>
    </location>
</feature>
<feature type="transmembrane region" description="Helical" evidence="9">
    <location>
        <begin position="265"/>
        <end position="289"/>
    </location>
</feature>
<feature type="transmembrane region" description="Helical" evidence="9">
    <location>
        <begin position="301"/>
        <end position="319"/>
    </location>
</feature>
<evidence type="ECO:0000313" key="11">
    <source>
        <dbReference type="EMBL" id="MFB9523377.1"/>
    </source>
</evidence>
<dbReference type="RefSeq" id="WP_345226192.1">
    <property type="nucleotide sequence ID" value="NZ_BAAAXE010000013.1"/>
</dbReference>
<dbReference type="CDD" id="cd17321">
    <property type="entry name" value="MFS_MMR_MDR_like"/>
    <property type="match status" value="1"/>
</dbReference>
<name>A0ABV5PJJ5_STRCM</name>
<evidence type="ECO:0000256" key="8">
    <source>
        <dbReference type="SAM" id="MobiDB-lite"/>
    </source>
</evidence>
<feature type="transmembrane region" description="Helical" evidence="9">
    <location>
        <begin position="165"/>
        <end position="185"/>
    </location>
</feature>
<gene>
    <name evidence="11" type="ORF">ACFFTU_25875</name>
</gene>
<keyword evidence="12" id="KW-1185">Reference proteome</keyword>
<evidence type="ECO:0000256" key="5">
    <source>
        <dbReference type="ARBA" id="ARBA00022989"/>
    </source>
</evidence>
<organism evidence="11 12">
    <name type="scientific">Streptomyces cremeus</name>
    <dbReference type="NCBI Taxonomy" id="66881"/>
    <lineage>
        <taxon>Bacteria</taxon>
        <taxon>Bacillati</taxon>
        <taxon>Actinomycetota</taxon>
        <taxon>Actinomycetes</taxon>
        <taxon>Kitasatosporales</taxon>
        <taxon>Streptomycetaceae</taxon>
        <taxon>Streptomyces</taxon>
    </lineage>
</organism>
<feature type="transmembrane region" description="Helical" evidence="9">
    <location>
        <begin position="477"/>
        <end position="496"/>
    </location>
</feature>
<dbReference type="PANTHER" id="PTHR42718:SF46">
    <property type="entry name" value="BLR6921 PROTEIN"/>
    <property type="match status" value="1"/>
</dbReference>
<protein>
    <submittedName>
        <fullName evidence="11">MFS transporter</fullName>
    </submittedName>
</protein>
<reference evidence="11 12" key="1">
    <citation type="submission" date="2024-09" db="EMBL/GenBank/DDBJ databases">
        <authorList>
            <person name="Sun Q."/>
            <person name="Mori K."/>
        </authorList>
    </citation>
    <scope>NUCLEOTIDE SEQUENCE [LARGE SCALE GENOMIC DNA]</scope>
    <source>
        <strain evidence="11 12">JCM 4362</strain>
    </source>
</reference>
<comment type="subcellular location">
    <subcellularLocation>
        <location evidence="1">Cell membrane</location>
        <topology evidence="1">Multi-pass membrane protein</topology>
    </subcellularLocation>
</comment>
<accession>A0ABV5PJJ5</accession>
<feature type="transmembrane region" description="Helical" evidence="9">
    <location>
        <begin position="9"/>
        <end position="33"/>
    </location>
</feature>
<feature type="transmembrane region" description="Helical" evidence="9">
    <location>
        <begin position="388"/>
        <end position="415"/>
    </location>
</feature>
<dbReference type="InterPro" id="IPR020846">
    <property type="entry name" value="MFS_dom"/>
</dbReference>
<dbReference type="SUPFAM" id="SSF103473">
    <property type="entry name" value="MFS general substrate transporter"/>
    <property type="match status" value="1"/>
</dbReference>
<dbReference type="PROSITE" id="PS50850">
    <property type="entry name" value="MFS"/>
    <property type="match status" value="1"/>
</dbReference>
<keyword evidence="5 9" id="KW-1133">Transmembrane helix</keyword>
<feature type="transmembrane region" description="Helical" evidence="9">
    <location>
        <begin position="224"/>
        <end position="245"/>
    </location>
</feature>
<dbReference type="EMBL" id="JBHMCR010000017">
    <property type="protein sequence ID" value="MFB9523377.1"/>
    <property type="molecule type" value="Genomic_DNA"/>
</dbReference>
<keyword evidence="2" id="KW-0813">Transport</keyword>
<dbReference type="Pfam" id="PF07690">
    <property type="entry name" value="MFS_1"/>
    <property type="match status" value="1"/>
</dbReference>
<feature type="transmembrane region" description="Helical" evidence="9">
    <location>
        <begin position="355"/>
        <end position="381"/>
    </location>
</feature>
<feature type="transmembrane region" description="Helical" evidence="9">
    <location>
        <begin position="45"/>
        <end position="65"/>
    </location>
</feature>
<feature type="domain" description="Major facilitator superfamily (MFS) profile" evidence="10">
    <location>
        <begin position="11"/>
        <end position="501"/>
    </location>
</feature>
<dbReference type="InterPro" id="IPR036259">
    <property type="entry name" value="MFS_trans_sf"/>
</dbReference>
<evidence type="ECO:0000256" key="6">
    <source>
        <dbReference type="ARBA" id="ARBA00023136"/>
    </source>
</evidence>
<keyword evidence="6 9" id="KW-0472">Membrane</keyword>
<evidence type="ECO:0000256" key="2">
    <source>
        <dbReference type="ARBA" id="ARBA00022448"/>
    </source>
</evidence>
<dbReference type="InterPro" id="IPR005829">
    <property type="entry name" value="Sugar_transporter_CS"/>
</dbReference>
<evidence type="ECO:0000256" key="4">
    <source>
        <dbReference type="ARBA" id="ARBA00022692"/>
    </source>
</evidence>
<dbReference type="PRINTS" id="PR01036">
    <property type="entry name" value="TCRTETB"/>
</dbReference>
<keyword evidence="3" id="KW-1003">Cell membrane</keyword>
<evidence type="ECO:0000256" key="9">
    <source>
        <dbReference type="SAM" id="Phobius"/>
    </source>
</evidence>
<dbReference type="Gene3D" id="1.20.1250.20">
    <property type="entry name" value="MFS general substrate transporter like domains"/>
    <property type="match status" value="1"/>
</dbReference>
<dbReference type="PROSITE" id="PS51257">
    <property type="entry name" value="PROKAR_LIPOPROTEIN"/>
    <property type="match status" value="1"/>
</dbReference>
<feature type="transmembrane region" description="Helical" evidence="9">
    <location>
        <begin position="331"/>
        <end position="349"/>
    </location>
</feature>
<evidence type="ECO:0000256" key="7">
    <source>
        <dbReference type="ARBA" id="ARBA00023251"/>
    </source>
</evidence>
<dbReference type="InterPro" id="IPR004638">
    <property type="entry name" value="EmrB-like"/>
</dbReference>
<dbReference type="PANTHER" id="PTHR42718">
    <property type="entry name" value="MAJOR FACILITATOR SUPERFAMILY MULTIDRUG TRANSPORTER MFSC"/>
    <property type="match status" value="1"/>
</dbReference>
<keyword evidence="7" id="KW-0046">Antibiotic resistance</keyword>
<dbReference type="NCBIfam" id="TIGR00711">
    <property type="entry name" value="efflux_EmrB"/>
    <property type="match status" value="1"/>
</dbReference>
<dbReference type="Proteomes" id="UP001589718">
    <property type="component" value="Unassembled WGS sequence"/>
</dbReference>
<dbReference type="InterPro" id="IPR011701">
    <property type="entry name" value="MFS"/>
</dbReference>
<dbReference type="PROSITE" id="PS00216">
    <property type="entry name" value="SUGAR_TRANSPORT_1"/>
    <property type="match status" value="1"/>
</dbReference>
<evidence type="ECO:0000256" key="3">
    <source>
        <dbReference type="ARBA" id="ARBA00022475"/>
    </source>
</evidence>
<sequence>MITETNRKWWVLVGVSTLSFLGCIDLTIVNTAAPAIRQELDADVAQLQLIVNIFIVALSMFMVTAGRLSDLFGRRKVLYIGAGLFGLASLGAGLATEIEWLIAFRFLQGAACAVLYTSSSTIVSDAFPEEQRGRAIGALFGVNGVGLAVGPMLGGFIVGWLDWHWVFWINVPLTAVALLICAFSVRESRGGEDGARIDWPGLVLVGLALSGLIFGLTFNDTFGWGSWQVLGPLGVGVVALVLFVVVERKAEFPIVRFELFRNRLFVSALSADFALAFFYTLALFLMPLYLSWVRDYGELTIGLMMLPTTATMAIASPFVGRLVERVGPRPLLSFGFAAFALSALCQSMLKPDSSLGFVILSFALMGIGWAFVLGPAAVAALSSVPDRMAGLAVGSTWTFHNFGGAVGLAVGMTVYRSSAEGSLVENLTARGVETGSWTKEAVTNPDAALVLLKEHGSITGKEADDLLDSLFSAGDQAAMWLLAGTSLAALLVILLLGRGRGGGASAEQGPGAADVPQQSAGAGHAAVPEAEPDVRTPR</sequence>
<evidence type="ECO:0000256" key="1">
    <source>
        <dbReference type="ARBA" id="ARBA00004651"/>
    </source>
</evidence>
<evidence type="ECO:0000313" key="12">
    <source>
        <dbReference type="Proteomes" id="UP001589718"/>
    </source>
</evidence>
<feature type="region of interest" description="Disordered" evidence="8">
    <location>
        <begin position="502"/>
        <end position="538"/>
    </location>
</feature>
<comment type="caution">
    <text evidence="11">The sequence shown here is derived from an EMBL/GenBank/DDBJ whole genome shotgun (WGS) entry which is preliminary data.</text>
</comment>
<feature type="transmembrane region" description="Helical" evidence="9">
    <location>
        <begin position="77"/>
        <end position="96"/>
    </location>
</feature>
<evidence type="ECO:0000259" key="10">
    <source>
        <dbReference type="PROSITE" id="PS50850"/>
    </source>
</evidence>